<evidence type="ECO:0000259" key="4">
    <source>
        <dbReference type="SMART" id="SM01340"/>
    </source>
</evidence>
<dbReference type="SUPFAM" id="SSF54211">
    <property type="entry name" value="Ribosomal protein S5 domain 2-like"/>
    <property type="match status" value="1"/>
</dbReference>
<dbReference type="GO" id="GO:0140664">
    <property type="term" value="F:ATP-dependent DNA damage sensor activity"/>
    <property type="evidence" value="ECO:0007669"/>
    <property type="project" value="InterPro"/>
</dbReference>
<feature type="region of interest" description="Disordered" evidence="3">
    <location>
        <begin position="759"/>
        <end position="778"/>
    </location>
</feature>
<evidence type="ECO:0000256" key="2">
    <source>
        <dbReference type="ARBA" id="ARBA00022763"/>
    </source>
</evidence>
<accession>A0A2K3QBG1</accession>
<feature type="region of interest" description="Disordered" evidence="3">
    <location>
        <begin position="571"/>
        <end position="670"/>
    </location>
</feature>
<evidence type="ECO:0000256" key="3">
    <source>
        <dbReference type="SAM" id="MobiDB-lite"/>
    </source>
</evidence>
<feature type="compositionally biased region" description="Polar residues" evidence="3">
    <location>
        <begin position="621"/>
        <end position="635"/>
    </location>
</feature>
<name>A0A2K3QBG1_9HYPO</name>
<dbReference type="Proteomes" id="UP000236621">
    <property type="component" value="Unassembled WGS sequence"/>
</dbReference>
<reference evidence="5 6" key="1">
    <citation type="submission" date="2017-08" db="EMBL/GenBank/DDBJ databases">
        <title>Harnessing the power of phylogenomics to disentangle the directionality and signatures of interkingdom host jumping in the parasitic fungal genus Tolypocladium.</title>
        <authorList>
            <person name="Quandt C.A."/>
            <person name="Patterson W."/>
            <person name="Spatafora J.W."/>
        </authorList>
    </citation>
    <scope>NUCLEOTIDE SEQUENCE [LARGE SCALE GENOMIC DNA]</scope>
    <source>
        <strain evidence="5 6">CBS 113982</strain>
    </source>
</reference>
<feature type="region of interest" description="Disordered" evidence="3">
    <location>
        <begin position="420"/>
        <end position="506"/>
    </location>
</feature>
<dbReference type="CDD" id="cd03485">
    <property type="entry name" value="MutL_Trans_hPMS_1_like"/>
    <property type="match status" value="1"/>
</dbReference>
<feature type="region of interest" description="Disordered" evidence="3">
    <location>
        <begin position="523"/>
        <end position="556"/>
    </location>
</feature>
<dbReference type="PROSITE" id="PS00058">
    <property type="entry name" value="DNA_MISMATCH_REPAIR_1"/>
    <property type="match status" value="1"/>
</dbReference>
<dbReference type="InterPro" id="IPR038973">
    <property type="entry name" value="MutL/Mlh/Pms-like"/>
</dbReference>
<organism evidence="5 6">
    <name type="scientific">Tolypocladium capitatum</name>
    <dbReference type="NCBI Taxonomy" id="45235"/>
    <lineage>
        <taxon>Eukaryota</taxon>
        <taxon>Fungi</taxon>
        <taxon>Dikarya</taxon>
        <taxon>Ascomycota</taxon>
        <taxon>Pezizomycotina</taxon>
        <taxon>Sordariomycetes</taxon>
        <taxon>Hypocreomycetidae</taxon>
        <taxon>Hypocreales</taxon>
        <taxon>Ophiocordycipitaceae</taxon>
        <taxon>Tolypocladium</taxon>
    </lineage>
</organism>
<dbReference type="GO" id="GO:0030983">
    <property type="term" value="F:mismatched DNA binding"/>
    <property type="evidence" value="ECO:0007669"/>
    <property type="project" value="InterPro"/>
</dbReference>
<dbReference type="GO" id="GO:0005524">
    <property type="term" value="F:ATP binding"/>
    <property type="evidence" value="ECO:0007669"/>
    <property type="project" value="InterPro"/>
</dbReference>
<comment type="similarity">
    <text evidence="1">Belongs to the DNA mismatch repair MutL/HexB family.</text>
</comment>
<dbReference type="GO" id="GO:0006298">
    <property type="term" value="P:mismatch repair"/>
    <property type="evidence" value="ECO:0007669"/>
    <property type="project" value="InterPro"/>
</dbReference>
<dbReference type="Pfam" id="PF13589">
    <property type="entry name" value="HATPase_c_3"/>
    <property type="match status" value="1"/>
</dbReference>
<dbReference type="PANTHER" id="PTHR10073:SF41">
    <property type="entry name" value="MISMATCH REPAIR PROTEIN, PUTATIVE (AFU_ORTHOLOGUE AFUA_8G05820)-RELATED"/>
    <property type="match status" value="1"/>
</dbReference>
<comment type="caution">
    <text evidence="5">The sequence shown here is derived from an EMBL/GenBank/DDBJ whole genome shotgun (WGS) entry which is preliminary data.</text>
</comment>
<dbReference type="Gene3D" id="3.30.230.10">
    <property type="match status" value="1"/>
</dbReference>
<evidence type="ECO:0000313" key="6">
    <source>
        <dbReference type="Proteomes" id="UP000236621"/>
    </source>
</evidence>
<dbReference type="InterPro" id="IPR020568">
    <property type="entry name" value="Ribosomal_Su5_D2-typ_SF"/>
</dbReference>
<gene>
    <name evidence="5" type="ORF">TCAP_05234</name>
</gene>
<feature type="compositionally biased region" description="Basic and acidic residues" evidence="3">
    <location>
        <begin position="603"/>
        <end position="613"/>
    </location>
</feature>
<keyword evidence="2" id="KW-0227">DNA damage</keyword>
<sequence length="953" mass="105957">MAICALPQSTVRLLGSSLNITTPCDLVKELVDNAIDAKATSIEISISADTVEKISVHDNGHGIAVEDFDFLGRRAHTSKLRSFDDLQTKGGKSLGFRGEALANANSLASIIITTKVSGDPVATRLQLRPGAGGVQDRRPVSAPVGTTVQAAQLFKNIPARRQSLLKEKHKTMLRIKELLRAYILARPHLKMSFKVTNDSAQSWSYASNQSPTVREAVLQVFGRNLAANCVQTTLTGWHHEDSQTQSGGLQRMTFTLDAFIPKRDYDADAIKSKGVFISVDRRPVSSARGFPKKMAEILKSHLAGSGSTKSQTSPFMQLNIRCPPHSYDANVSPLKDEVLFVDEKELLGCFEDLCRKLYSGEGYLAVDGNRVVNVLLDEAGRMDLSTLLTGNDGDDLTDDSPLDDAEIHGMLDEIEARNAVQHGHEKQQPASSSSRPQSVRREEQLAAGQVQATMRTITRVDMARKESNTTDENSAAELVDVQIPPPPTKSKANPEQPSPRPRLSEDIHRYFQSRRRRDFDIAYDDPATANEPSEADVLPQPARRELANRPPLRPLNDFEVNRLQGELEFVSESSDVEPENPQPYHEPRGVHDAPFARRGQSVIDRDEFLERIGRPSPPSLSNPFTSITVAENLPSSPRPSEHAVLPTPPSSDPIRGERPPNPPFWPHDRRNAIVPRQRQTQRSNMLGVGMAAADRLAQTTVTSMTERFGKIGEIDVDFGSESSISEEISRLPDLNPQQQDREYGRRHGHLQAASQLSIQAPKHTRMRSPRLGSHLSQTLEMRTPYPVLDSESTSAMDRLKGVDPYELPRQGTPRARAVTSRRSTTEGLDGDARRHVLRRQRSRPLHGHPRRTSSRRLPLETISAERETHNVSGTIHFECSDVRSRMDQLAMLDQYIRCGSLGAALPFRDMAEVQLVEERMRLQVNSWMAKEKMNVEEGVVYRLQSEAKGKGRG</sequence>
<dbReference type="InterPro" id="IPR002099">
    <property type="entry name" value="MutL/Mlh/PMS"/>
</dbReference>
<keyword evidence="6" id="KW-1185">Reference proteome</keyword>
<feature type="domain" description="DNA mismatch repair protein S5" evidence="4">
    <location>
        <begin position="217"/>
        <end position="359"/>
    </location>
</feature>
<dbReference type="GO" id="GO:0061982">
    <property type="term" value="P:meiosis I cell cycle process"/>
    <property type="evidence" value="ECO:0007669"/>
    <property type="project" value="UniProtKB-ARBA"/>
</dbReference>
<feature type="compositionally biased region" description="Low complexity" evidence="3">
    <location>
        <begin position="428"/>
        <end position="437"/>
    </location>
</feature>
<feature type="region of interest" description="Disordered" evidence="3">
    <location>
        <begin position="727"/>
        <end position="750"/>
    </location>
</feature>
<dbReference type="NCBIfam" id="TIGR00585">
    <property type="entry name" value="mutl"/>
    <property type="match status" value="1"/>
</dbReference>
<dbReference type="GO" id="GO:0032389">
    <property type="term" value="C:MutLalpha complex"/>
    <property type="evidence" value="ECO:0007669"/>
    <property type="project" value="TreeGrafter"/>
</dbReference>
<proteinExistence type="inferred from homology"/>
<dbReference type="GO" id="GO:0016887">
    <property type="term" value="F:ATP hydrolysis activity"/>
    <property type="evidence" value="ECO:0007669"/>
    <property type="project" value="InterPro"/>
</dbReference>
<evidence type="ECO:0000313" key="5">
    <source>
        <dbReference type="EMBL" id="PNY24833.1"/>
    </source>
</evidence>
<feature type="compositionally biased region" description="Basic and acidic residues" evidence="3">
    <location>
        <begin position="585"/>
        <end position="595"/>
    </location>
</feature>
<dbReference type="InterPro" id="IPR014762">
    <property type="entry name" value="DNA_mismatch_repair_CS"/>
</dbReference>
<dbReference type="InterPro" id="IPR036890">
    <property type="entry name" value="HATPase_C_sf"/>
</dbReference>
<dbReference type="Pfam" id="PF01119">
    <property type="entry name" value="DNA_mis_repair"/>
    <property type="match status" value="1"/>
</dbReference>
<feature type="compositionally biased region" description="Low complexity" evidence="3">
    <location>
        <begin position="812"/>
        <end position="822"/>
    </location>
</feature>
<dbReference type="PANTHER" id="PTHR10073">
    <property type="entry name" value="DNA MISMATCH REPAIR PROTEIN MLH, PMS, MUTL"/>
    <property type="match status" value="1"/>
</dbReference>
<dbReference type="FunFam" id="3.30.565.10:FF:000017">
    <property type="entry name" value="PMS1 homolog 1, mismatch repair system component"/>
    <property type="match status" value="1"/>
</dbReference>
<dbReference type="EMBL" id="NRSZ01000836">
    <property type="protein sequence ID" value="PNY24833.1"/>
    <property type="molecule type" value="Genomic_DNA"/>
</dbReference>
<dbReference type="AlphaFoldDB" id="A0A2K3QBG1"/>
<dbReference type="SUPFAM" id="SSF55874">
    <property type="entry name" value="ATPase domain of HSP90 chaperone/DNA topoisomerase II/histidine kinase"/>
    <property type="match status" value="1"/>
</dbReference>
<protein>
    <recommendedName>
        <fullName evidence="4">DNA mismatch repair protein S5 domain-containing protein</fullName>
    </recommendedName>
</protein>
<dbReference type="STRING" id="45235.A0A2K3QBG1"/>
<dbReference type="Gene3D" id="3.30.565.10">
    <property type="entry name" value="Histidine kinase-like ATPase, C-terminal domain"/>
    <property type="match status" value="1"/>
</dbReference>
<dbReference type="SMART" id="SM01340">
    <property type="entry name" value="DNA_mis_repair"/>
    <property type="match status" value="1"/>
</dbReference>
<evidence type="ECO:0000256" key="1">
    <source>
        <dbReference type="ARBA" id="ARBA00006082"/>
    </source>
</evidence>
<dbReference type="OrthoDB" id="10263226at2759"/>
<dbReference type="InterPro" id="IPR014721">
    <property type="entry name" value="Ribsml_uS5_D2-typ_fold_subgr"/>
</dbReference>
<feature type="region of interest" description="Disordered" evidence="3">
    <location>
        <begin position="801"/>
        <end position="832"/>
    </location>
</feature>
<dbReference type="InterPro" id="IPR013507">
    <property type="entry name" value="DNA_mismatch_S5_2-like"/>
</dbReference>